<name>A0A0R3WW31_HYDTA</name>
<organism evidence="1">
    <name type="scientific">Hydatigena taeniaeformis</name>
    <name type="common">Feline tapeworm</name>
    <name type="synonym">Taenia taeniaeformis</name>
    <dbReference type="NCBI Taxonomy" id="6205"/>
    <lineage>
        <taxon>Eukaryota</taxon>
        <taxon>Metazoa</taxon>
        <taxon>Spiralia</taxon>
        <taxon>Lophotrochozoa</taxon>
        <taxon>Platyhelminthes</taxon>
        <taxon>Cestoda</taxon>
        <taxon>Eucestoda</taxon>
        <taxon>Cyclophyllidea</taxon>
        <taxon>Taeniidae</taxon>
        <taxon>Hydatigera</taxon>
    </lineage>
</organism>
<sequence length="188" mass="19681">LNPVQQRAEVVGLASTVDIDDGTDFELSTALIHASPLQSSASSALPTPVHQALPLLAKTNESVRGASSAPLTACASPLQSTPSSALTPTTATSTMTYSHHQCCNVSQYSAAVVQCVAPASVLSQIAKPVATGKLAWECRGDCGACGIFKRMEGIKGLVTNSVNCITLAYVRWVWKGELPHRTPDDCTE</sequence>
<protein>
    <submittedName>
        <fullName evidence="1">ShKT domain-containing protein</fullName>
    </submittedName>
</protein>
<proteinExistence type="predicted"/>
<reference evidence="1" key="1">
    <citation type="submission" date="2017-02" db="UniProtKB">
        <authorList>
            <consortium name="WormBaseParasite"/>
        </authorList>
    </citation>
    <scope>IDENTIFICATION</scope>
</reference>
<dbReference type="WBParaSite" id="TTAC_0000497101-mRNA-1">
    <property type="protein sequence ID" value="TTAC_0000497101-mRNA-1"/>
    <property type="gene ID" value="TTAC_0000497101"/>
</dbReference>
<accession>A0A0R3WW31</accession>
<evidence type="ECO:0000313" key="1">
    <source>
        <dbReference type="WBParaSite" id="TTAC_0000497101-mRNA-1"/>
    </source>
</evidence>
<dbReference type="AlphaFoldDB" id="A0A0R3WW31"/>